<name>A0A0J1EI22_RHOIS</name>
<reference evidence="1" key="1">
    <citation type="submission" date="2015-05" db="EMBL/GenBank/DDBJ databases">
        <title>Permanent draft genome of Rhodopirellula islandicus K833.</title>
        <authorList>
            <person name="Kizina J."/>
            <person name="Richter M."/>
            <person name="Glockner F.O."/>
            <person name="Harder J."/>
        </authorList>
    </citation>
    <scope>NUCLEOTIDE SEQUENCE [LARGE SCALE GENOMIC DNA]</scope>
    <source>
        <strain evidence="1">K833</strain>
    </source>
</reference>
<dbReference type="STRING" id="595434.RISK_002770"/>
<dbReference type="AlphaFoldDB" id="A0A0J1EI22"/>
<organism evidence="1 2">
    <name type="scientific">Rhodopirellula islandica</name>
    <dbReference type="NCBI Taxonomy" id="595434"/>
    <lineage>
        <taxon>Bacteria</taxon>
        <taxon>Pseudomonadati</taxon>
        <taxon>Planctomycetota</taxon>
        <taxon>Planctomycetia</taxon>
        <taxon>Pirellulales</taxon>
        <taxon>Pirellulaceae</taxon>
        <taxon>Rhodopirellula</taxon>
    </lineage>
</organism>
<dbReference type="Proteomes" id="UP000036367">
    <property type="component" value="Unassembled WGS sequence"/>
</dbReference>
<protein>
    <submittedName>
        <fullName evidence="1">Uncharacterized protein</fullName>
    </submittedName>
</protein>
<evidence type="ECO:0000313" key="2">
    <source>
        <dbReference type="Proteomes" id="UP000036367"/>
    </source>
</evidence>
<comment type="caution">
    <text evidence="1">The sequence shown here is derived from an EMBL/GenBank/DDBJ whole genome shotgun (WGS) entry which is preliminary data.</text>
</comment>
<proteinExistence type="predicted"/>
<sequence>MDWLTHHEWLALLDQHGHLPGQPHELHLGIDATAFLRDIGIAPHITDYEESYPASLHRWYARVGELYLTIDLSASPADHDACTVTTRLPLDGYPWETLRAIEQLPNSIDLHDVWHIETPDDSTVTHVVIREDPRGFDSPVYRASSKLDANSLLDYLRCDSQVHYAVQKPDPDGNWQVWEHHDDGRLCIGNYPNRSSSVALACNLTRDGSKTIRVSSSNSPDLREYLVADGRVVSVSERKAEQCDEPKSRSHRF</sequence>
<gene>
    <name evidence="1" type="ORF">RISK_002770</name>
</gene>
<accession>A0A0J1EI22</accession>
<dbReference type="EMBL" id="LECT01000022">
    <property type="protein sequence ID" value="KLU05194.1"/>
    <property type="molecule type" value="Genomic_DNA"/>
</dbReference>
<evidence type="ECO:0000313" key="1">
    <source>
        <dbReference type="EMBL" id="KLU05194.1"/>
    </source>
</evidence>
<keyword evidence="2" id="KW-1185">Reference proteome</keyword>
<dbReference type="PATRIC" id="fig|595434.4.peg.2640"/>